<evidence type="ECO:0000259" key="4">
    <source>
        <dbReference type="PROSITE" id="PS50110"/>
    </source>
</evidence>
<comment type="function">
    <text evidence="2">May play the central regulatory role in sporulation. It may be an element of the effector pathway responsible for the activation of sporulation genes in response to nutritional stress. Spo0A may act in concert with spo0H (a sigma factor) to control the expression of some genes that are critical to the sporulation process.</text>
</comment>
<evidence type="ECO:0000256" key="2">
    <source>
        <dbReference type="ARBA" id="ARBA00024867"/>
    </source>
</evidence>
<dbReference type="SMART" id="SM00448">
    <property type="entry name" value="REC"/>
    <property type="match status" value="1"/>
</dbReference>
<evidence type="ECO:0000256" key="3">
    <source>
        <dbReference type="PROSITE-ProRule" id="PRU00169"/>
    </source>
</evidence>
<accession>A0ABT6NBR8</accession>
<dbReference type="EMBL" id="JARYZI010000003">
    <property type="protein sequence ID" value="MDH8677856.1"/>
    <property type="molecule type" value="Genomic_DNA"/>
</dbReference>
<dbReference type="Gene3D" id="3.40.50.2300">
    <property type="match status" value="1"/>
</dbReference>
<protein>
    <recommendedName>
        <fullName evidence="1">Stage 0 sporulation protein A homolog</fullName>
    </recommendedName>
</protein>
<evidence type="ECO:0000256" key="1">
    <source>
        <dbReference type="ARBA" id="ARBA00018672"/>
    </source>
</evidence>
<dbReference type="PANTHER" id="PTHR43228">
    <property type="entry name" value="TWO-COMPONENT RESPONSE REGULATOR"/>
    <property type="match status" value="1"/>
</dbReference>
<gene>
    <name evidence="5" type="ORF">QE109_06840</name>
</gene>
<name>A0ABT6NBR8_9FIRM</name>
<feature type="modified residue" description="4-aspartylphosphate" evidence="3">
    <location>
        <position position="53"/>
    </location>
</feature>
<keyword evidence="3" id="KW-0597">Phosphoprotein</keyword>
<dbReference type="Proteomes" id="UP001158045">
    <property type="component" value="Unassembled WGS sequence"/>
</dbReference>
<reference evidence="5 6" key="1">
    <citation type="submission" date="2023-04" db="EMBL/GenBank/DDBJ databases">
        <title>Fusibacter bizertensis strain WBS, isolated from littoral bottom sediments of the Arctic seas - biochemical and genomic analysis.</title>
        <authorList>
            <person name="Brioukhanov A.L."/>
        </authorList>
    </citation>
    <scope>NUCLEOTIDE SEQUENCE [LARGE SCALE GENOMIC DNA]</scope>
    <source>
        <strain evidence="5 6">WBS</strain>
    </source>
</reference>
<dbReference type="SUPFAM" id="SSF52172">
    <property type="entry name" value="CheY-like"/>
    <property type="match status" value="1"/>
</dbReference>
<dbReference type="InterPro" id="IPR011006">
    <property type="entry name" value="CheY-like_superfamily"/>
</dbReference>
<sequence>MKNVMIVDDATFMRMTIKRILENNEFNVVAEAENGFKAIELFLQLKPDIISLDITMPEMDGIETLRKIKEIDSKAKVVMVTAMGQDKLVREAVKLGATSFLVKPFNENQLIQTFKQVSSRN</sequence>
<proteinExistence type="predicted"/>
<dbReference type="InterPro" id="IPR001789">
    <property type="entry name" value="Sig_transdc_resp-reg_receiver"/>
</dbReference>
<dbReference type="RefSeq" id="WP_281093681.1">
    <property type="nucleotide sequence ID" value="NZ_JARYZI010000003.1"/>
</dbReference>
<organism evidence="5 6">
    <name type="scientific">Fusibacter bizertensis</name>
    <dbReference type="NCBI Taxonomy" id="1488331"/>
    <lineage>
        <taxon>Bacteria</taxon>
        <taxon>Bacillati</taxon>
        <taxon>Bacillota</taxon>
        <taxon>Clostridia</taxon>
        <taxon>Eubacteriales</taxon>
        <taxon>Eubacteriales Family XII. Incertae Sedis</taxon>
        <taxon>Fusibacter</taxon>
    </lineage>
</organism>
<comment type="caution">
    <text evidence="5">The sequence shown here is derived from an EMBL/GenBank/DDBJ whole genome shotgun (WGS) entry which is preliminary data.</text>
</comment>
<dbReference type="PROSITE" id="PS50110">
    <property type="entry name" value="RESPONSE_REGULATORY"/>
    <property type="match status" value="1"/>
</dbReference>
<keyword evidence="6" id="KW-1185">Reference proteome</keyword>
<dbReference type="PANTHER" id="PTHR43228:SF1">
    <property type="entry name" value="TWO-COMPONENT RESPONSE REGULATOR ARR22"/>
    <property type="match status" value="1"/>
</dbReference>
<evidence type="ECO:0000313" key="6">
    <source>
        <dbReference type="Proteomes" id="UP001158045"/>
    </source>
</evidence>
<evidence type="ECO:0000313" key="5">
    <source>
        <dbReference type="EMBL" id="MDH8677856.1"/>
    </source>
</evidence>
<dbReference type="InterPro" id="IPR052048">
    <property type="entry name" value="ST_Response_Regulator"/>
</dbReference>
<feature type="domain" description="Response regulatory" evidence="4">
    <location>
        <begin position="3"/>
        <end position="118"/>
    </location>
</feature>
<dbReference type="Pfam" id="PF00072">
    <property type="entry name" value="Response_reg"/>
    <property type="match status" value="1"/>
</dbReference>